<dbReference type="EMBL" id="JARAKF010000001">
    <property type="protein sequence ID" value="MDU8991007.1"/>
    <property type="molecule type" value="Genomic_DNA"/>
</dbReference>
<evidence type="ECO:0000256" key="1">
    <source>
        <dbReference type="SAM" id="MobiDB-lite"/>
    </source>
</evidence>
<dbReference type="Proteomes" id="UP001257627">
    <property type="component" value="Unassembled WGS sequence"/>
</dbReference>
<accession>A0ABU3UAQ6</accession>
<evidence type="ECO:0000256" key="2">
    <source>
        <dbReference type="SAM" id="Phobius"/>
    </source>
</evidence>
<keyword evidence="4" id="KW-1185">Reference proteome</keyword>
<keyword evidence="2" id="KW-1133">Transmembrane helix</keyword>
<feature type="region of interest" description="Disordered" evidence="1">
    <location>
        <begin position="75"/>
        <end position="98"/>
    </location>
</feature>
<evidence type="ECO:0000313" key="4">
    <source>
        <dbReference type="Proteomes" id="UP001257627"/>
    </source>
</evidence>
<protein>
    <submittedName>
        <fullName evidence="3">Uncharacterized protein</fullName>
    </submittedName>
</protein>
<gene>
    <name evidence="3" type="ORF">PU648_00865</name>
</gene>
<keyword evidence="2" id="KW-0812">Transmembrane</keyword>
<evidence type="ECO:0000313" key="3">
    <source>
        <dbReference type="EMBL" id="MDU8991007.1"/>
    </source>
</evidence>
<sequence>MNASAVTSGITGGLLGAVAGAPWWVSCVVVIIFGIGHATQLVDAWNKLLRGPHERRALREAQATDVLAYFSQTPATDTPAQPLAETSAADPPADAGTT</sequence>
<dbReference type="RefSeq" id="WP_143610837.1">
    <property type="nucleotide sequence ID" value="NZ_CP107955.1"/>
</dbReference>
<organism evidence="3 4">
    <name type="scientific">Streptomyces mirabilis</name>
    <dbReference type="NCBI Taxonomy" id="68239"/>
    <lineage>
        <taxon>Bacteria</taxon>
        <taxon>Bacillati</taxon>
        <taxon>Actinomycetota</taxon>
        <taxon>Actinomycetes</taxon>
        <taxon>Kitasatosporales</taxon>
        <taxon>Streptomycetaceae</taxon>
        <taxon>Streptomyces</taxon>
    </lineage>
</organism>
<proteinExistence type="predicted"/>
<keyword evidence="2" id="KW-0472">Membrane</keyword>
<reference evidence="3 4" key="1">
    <citation type="submission" date="2023-02" db="EMBL/GenBank/DDBJ databases">
        <authorList>
            <person name="Maleckis M."/>
        </authorList>
    </citation>
    <scope>NUCLEOTIDE SEQUENCE [LARGE SCALE GENOMIC DNA]</scope>
    <source>
        <strain evidence="3 4">P8-A2</strain>
    </source>
</reference>
<name>A0ABU3UAQ6_9ACTN</name>
<feature type="transmembrane region" description="Helical" evidence="2">
    <location>
        <begin position="23"/>
        <end position="46"/>
    </location>
</feature>
<comment type="caution">
    <text evidence="3">The sequence shown here is derived from an EMBL/GenBank/DDBJ whole genome shotgun (WGS) entry which is preliminary data.</text>
</comment>